<evidence type="ECO:0000313" key="2">
    <source>
        <dbReference type="Proteomes" id="UP001367508"/>
    </source>
</evidence>
<reference evidence="1 2" key="1">
    <citation type="submission" date="2024-01" db="EMBL/GenBank/DDBJ databases">
        <title>The genomes of 5 underutilized Papilionoideae crops provide insights into root nodulation and disease resistanc.</title>
        <authorList>
            <person name="Jiang F."/>
        </authorList>
    </citation>
    <scope>NUCLEOTIDE SEQUENCE [LARGE SCALE GENOMIC DNA]</scope>
    <source>
        <strain evidence="1">LVBAO_FW01</strain>
        <tissue evidence="1">Leaves</tissue>
    </source>
</reference>
<protein>
    <submittedName>
        <fullName evidence="1">Uncharacterized protein</fullName>
    </submittedName>
</protein>
<evidence type="ECO:0000313" key="1">
    <source>
        <dbReference type="EMBL" id="KAK7349490.1"/>
    </source>
</evidence>
<dbReference type="AlphaFoldDB" id="A0AAN9QT52"/>
<gene>
    <name evidence="1" type="ORF">VNO77_06900</name>
</gene>
<dbReference type="Proteomes" id="UP001367508">
    <property type="component" value="Unassembled WGS sequence"/>
</dbReference>
<dbReference type="EMBL" id="JAYMYQ010000002">
    <property type="protein sequence ID" value="KAK7349490.1"/>
    <property type="molecule type" value="Genomic_DNA"/>
</dbReference>
<name>A0AAN9QT52_CANGL</name>
<organism evidence="1 2">
    <name type="scientific">Canavalia gladiata</name>
    <name type="common">Sword bean</name>
    <name type="synonym">Dolichos gladiatus</name>
    <dbReference type="NCBI Taxonomy" id="3824"/>
    <lineage>
        <taxon>Eukaryota</taxon>
        <taxon>Viridiplantae</taxon>
        <taxon>Streptophyta</taxon>
        <taxon>Embryophyta</taxon>
        <taxon>Tracheophyta</taxon>
        <taxon>Spermatophyta</taxon>
        <taxon>Magnoliopsida</taxon>
        <taxon>eudicotyledons</taxon>
        <taxon>Gunneridae</taxon>
        <taxon>Pentapetalae</taxon>
        <taxon>rosids</taxon>
        <taxon>fabids</taxon>
        <taxon>Fabales</taxon>
        <taxon>Fabaceae</taxon>
        <taxon>Papilionoideae</taxon>
        <taxon>50 kb inversion clade</taxon>
        <taxon>NPAAA clade</taxon>
        <taxon>indigoferoid/millettioid clade</taxon>
        <taxon>Phaseoleae</taxon>
        <taxon>Canavalia</taxon>
    </lineage>
</organism>
<keyword evidence="2" id="KW-1185">Reference proteome</keyword>
<proteinExistence type="predicted"/>
<comment type="caution">
    <text evidence="1">The sequence shown here is derived from an EMBL/GenBank/DDBJ whole genome shotgun (WGS) entry which is preliminary data.</text>
</comment>
<sequence length="95" mass="10935">MGCVTQVSAGYQRTPTPCCTIILHFRLWHHSLMNCCCQFFYPLHQGACTRNFSFVGRDIILSHCINIKCNGLLEFEIIYKIPLFAFLLLESFISV</sequence>
<accession>A0AAN9QT52</accession>